<evidence type="ECO:0000313" key="18">
    <source>
        <dbReference type="Proteomes" id="UP001217485"/>
    </source>
</evidence>
<evidence type="ECO:0000256" key="3">
    <source>
        <dbReference type="ARBA" id="ARBA00022452"/>
    </source>
</evidence>
<accession>A0ABT5C7L6</accession>
<dbReference type="InterPro" id="IPR000531">
    <property type="entry name" value="Beta-barrel_TonB"/>
</dbReference>
<protein>
    <submittedName>
        <fullName evidence="17">TonB-dependent receptor</fullName>
    </submittedName>
</protein>
<keyword evidence="18" id="KW-1185">Reference proteome</keyword>
<keyword evidence="10 11" id="KW-0998">Cell outer membrane</keyword>
<keyword evidence="7" id="KW-0406">Ion transport</keyword>
<keyword evidence="6" id="KW-0408">Iron</keyword>
<evidence type="ECO:0000256" key="2">
    <source>
        <dbReference type="ARBA" id="ARBA00022448"/>
    </source>
</evidence>
<dbReference type="Proteomes" id="UP001217485">
    <property type="component" value="Unassembled WGS sequence"/>
</dbReference>
<evidence type="ECO:0000256" key="6">
    <source>
        <dbReference type="ARBA" id="ARBA00023004"/>
    </source>
</evidence>
<evidence type="ECO:0000256" key="9">
    <source>
        <dbReference type="ARBA" id="ARBA00023136"/>
    </source>
</evidence>
<evidence type="ECO:0000256" key="7">
    <source>
        <dbReference type="ARBA" id="ARBA00023065"/>
    </source>
</evidence>
<feature type="chain" id="PRO_5047098171" evidence="14">
    <location>
        <begin position="35"/>
        <end position="761"/>
    </location>
</feature>
<feature type="compositionally biased region" description="Low complexity" evidence="13">
    <location>
        <begin position="38"/>
        <end position="87"/>
    </location>
</feature>
<feature type="domain" description="TonB-dependent receptor plug" evidence="16">
    <location>
        <begin position="107"/>
        <end position="215"/>
    </location>
</feature>
<evidence type="ECO:0000256" key="11">
    <source>
        <dbReference type="PROSITE-ProRule" id="PRU01360"/>
    </source>
</evidence>
<dbReference type="InterPro" id="IPR036942">
    <property type="entry name" value="Beta-barrel_TonB_sf"/>
</dbReference>
<keyword evidence="4" id="KW-0410">Iron transport</keyword>
<evidence type="ECO:0000256" key="13">
    <source>
        <dbReference type="SAM" id="MobiDB-lite"/>
    </source>
</evidence>
<keyword evidence="9 11" id="KW-0472">Membrane</keyword>
<organism evidence="17 18">
    <name type="scientific">Sorangium atrum</name>
    <dbReference type="NCBI Taxonomy" id="2995308"/>
    <lineage>
        <taxon>Bacteria</taxon>
        <taxon>Pseudomonadati</taxon>
        <taxon>Myxococcota</taxon>
        <taxon>Polyangia</taxon>
        <taxon>Polyangiales</taxon>
        <taxon>Polyangiaceae</taxon>
        <taxon>Sorangium</taxon>
    </lineage>
</organism>
<evidence type="ECO:0000256" key="14">
    <source>
        <dbReference type="SAM" id="SignalP"/>
    </source>
</evidence>
<dbReference type="Pfam" id="PF00593">
    <property type="entry name" value="TonB_dep_Rec_b-barrel"/>
    <property type="match status" value="1"/>
</dbReference>
<evidence type="ECO:0000259" key="16">
    <source>
        <dbReference type="Pfam" id="PF07715"/>
    </source>
</evidence>
<evidence type="ECO:0000313" key="17">
    <source>
        <dbReference type="EMBL" id="MDC0682385.1"/>
    </source>
</evidence>
<keyword evidence="3 11" id="KW-1134">Transmembrane beta strand</keyword>
<dbReference type="EMBL" id="JAQNDK010000004">
    <property type="protein sequence ID" value="MDC0682385.1"/>
    <property type="molecule type" value="Genomic_DNA"/>
</dbReference>
<comment type="similarity">
    <text evidence="11 12">Belongs to the TonB-dependent receptor family.</text>
</comment>
<keyword evidence="17" id="KW-0675">Receptor</keyword>
<evidence type="ECO:0000256" key="12">
    <source>
        <dbReference type="RuleBase" id="RU003357"/>
    </source>
</evidence>
<comment type="subcellular location">
    <subcellularLocation>
        <location evidence="1 11">Cell outer membrane</location>
        <topology evidence="1 11">Multi-pass membrane protein</topology>
    </subcellularLocation>
</comment>
<dbReference type="InterPro" id="IPR012910">
    <property type="entry name" value="Plug_dom"/>
</dbReference>
<dbReference type="Gene3D" id="2.170.130.10">
    <property type="entry name" value="TonB-dependent receptor, plug domain"/>
    <property type="match status" value="1"/>
</dbReference>
<dbReference type="Gene3D" id="2.40.170.20">
    <property type="entry name" value="TonB-dependent receptor, beta-barrel domain"/>
    <property type="match status" value="1"/>
</dbReference>
<evidence type="ECO:0000256" key="5">
    <source>
        <dbReference type="ARBA" id="ARBA00022692"/>
    </source>
</evidence>
<feature type="signal peptide" evidence="14">
    <location>
        <begin position="1"/>
        <end position="34"/>
    </location>
</feature>
<keyword evidence="8 12" id="KW-0798">TonB box</keyword>
<comment type="caution">
    <text evidence="17">The sequence shown here is derived from an EMBL/GenBank/DDBJ whole genome shotgun (WGS) entry which is preliminary data.</text>
</comment>
<feature type="domain" description="TonB-dependent receptor-like beta-barrel" evidence="15">
    <location>
        <begin position="347"/>
        <end position="716"/>
    </location>
</feature>
<dbReference type="PROSITE" id="PS52016">
    <property type="entry name" value="TONB_DEPENDENT_REC_3"/>
    <property type="match status" value="1"/>
</dbReference>
<evidence type="ECO:0000256" key="8">
    <source>
        <dbReference type="ARBA" id="ARBA00023077"/>
    </source>
</evidence>
<dbReference type="PANTHER" id="PTHR32552:SF81">
    <property type="entry name" value="TONB-DEPENDENT OUTER MEMBRANE RECEPTOR"/>
    <property type="match status" value="1"/>
</dbReference>
<gene>
    <name evidence="17" type="ORF">POL72_31945</name>
</gene>
<proteinExistence type="inferred from homology"/>
<dbReference type="SUPFAM" id="SSF56935">
    <property type="entry name" value="Porins"/>
    <property type="match status" value="1"/>
</dbReference>
<dbReference type="RefSeq" id="WP_272100262.1">
    <property type="nucleotide sequence ID" value="NZ_JAQNDK010000004.1"/>
</dbReference>
<keyword evidence="5 11" id="KW-0812">Transmembrane</keyword>
<keyword evidence="14" id="KW-0732">Signal</keyword>
<dbReference type="Pfam" id="PF07715">
    <property type="entry name" value="Plug"/>
    <property type="match status" value="1"/>
</dbReference>
<evidence type="ECO:0000256" key="4">
    <source>
        <dbReference type="ARBA" id="ARBA00022496"/>
    </source>
</evidence>
<sequence>MLRETVTTSHGHRHPFHLLAALSMVLAAARPARAEGDTPAAPSAPPEAAAAEPSGEGTPAGDAAAPVGSAGAPAGDAAAPAGSAGAPAGDAAIEVTIQAERPGSEAASRVSVGHRELELRPRLRPGDILESVPGLFAVQHAGGGKANQYFLRGFDADHGTDVAFFVDGVPVNMVSHGHGHGFTDLYFMIPELVTGLDGYKGPYYAGIGDFGTAGAVNLRFAEKLEESYAQVSLGQYGIQRGLVIASPDLGDAWRAVAAAEIYRNDGPFLSPERLKRFNVYLRATHDLGDTGKVQMTWMSYGSTWHGSGQIPARAVCGEGEQGGLNPPPSAFGQPCIDHFGAVDPTEGGATERHMASLAYSTAWRDADLSALAYLVRYRFTLYSNFTFFSEDAVHGDQIEQNDDRTVGGADLRFRRQYEIGGARFTTSLGAQIRADAIDKSLHHDEARERIEEKSRTHVDESQIGVYVEQDARLRRWLRVVLGARGQWIDVNVDDPGEDLERTGNRSSGTRGQMQLLPKLTAIVSPVEGLDLFAHFGRGFHSNDAQGAVLGERAATLITPATGYEVGVRVAPLRGLSLSGAGFLLDVDSELVWSGDAGATEASGQTRRYGIEIGGRYRLGSWLFADVDATFTRARFRENAGNASAVALAPTRTLTAGVGVRPTFGAFTPFAALRVKAIGARPATEDESLTAEGFTVVDANAGLRWKHVEVAVDIQNLFDTTWREVQFASESRLPYEPAPVTGIHYSPGWPFTAIGRATLYWE</sequence>
<evidence type="ECO:0000256" key="1">
    <source>
        <dbReference type="ARBA" id="ARBA00004571"/>
    </source>
</evidence>
<reference evidence="17 18" key="1">
    <citation type="submission" date="2023-01" db="EMBL/GenBank/DDBJ databases">
        <title>Minimal conservation of predation-associated metabolite biosynthetic gene clusters underscores biosynthetic potential of Myxococcota including descriptions for ten novel species: Archangium lansinium sp. nov., Myxococcus landrumus sp. nov., Nannocystis bai.</title>
        <authorList>
            <person name="Ahearne A."/>
            <person name="Stevens C."/>
            <person name="Dowd S."/>
        </authorList>
    </citation>
    <scope>NUCLEOTIDE SEQUENCE [LARGE SCALE GENOMIC DNA]</scope>
    <source>
        <strain evidence="17 18">WIWO2</strain>
    </source>
</reference>
<keyword evidence="2 11" id="KW-0813">Transport</keyword>
<name>A0ABT5C7L6_9BACT</name>
<feature type="region of interest" description="Disordered" evidence="13">
    <location>
        <begin position="33"/>
        <end position="87"/>
    </location>
</feature>
<dbReference type="InterPro" id="IPR037066">
    <property type="entry name" value="Plug_dom_sf"/>
</dbReference>
<evidence type="ECO:0000259" key="15">
    <source>
        <dbReference type="Pfam" id="PF00593"/>
    </source>
</evidence>
<dbReference type="InterPro" id="IPR039426">
    <property type="entry name" value="TonB-dep_rcpt-like"/>
</dbReference>
<dbReference type="PANTHER" id="PTHR32552">
    <property type="entry name" value="FERRICHROME IRON RECEPTOR-RELATED"/>
    <property type="match status" value="1"/>
</dbReference>
<evidence type="ECO:0000256" key="10">
    <source>
        <dbReference type="ARBA" id="ARBA00023237"/>
    </source>
</evidence>